<evidence type="ECO:0000313" key="12">
    <source>
        <dbReference type="EMBL" id="RAX42177.1"/>
    </source>
</evidence>
<evidence type="ECO:0000256" key="6">
    <source>
        <dbReference type="ARBA" id="ARBA00022603"/>
    </source>
</evidence>
<reference evidence="12 13" key="1">
    <citation type="submission" date="2018-06" db="EMBL/GenBank/DDBJ databases">
        <title>Whole Genome Sequence of an efficient microsymbiont, Rhizobium tropici.</title>
        <authorList>
            <person name="Srinivasan R."/>
            <person name="Singh H.V."/>
            <person name="Srivastava R."/>
            <person name="Kumari B."/>
            <person name="Radhakrishna A."/>
        </authorList>
    </citation>
    <scope>NUCLEOTIDE SEQUENCE [LARGE SCALE GENOMIC DNA]</scope>
    <source>
        <strain evidence="12 13">IGFRI Rhizo-19</strain>
    </source>
</reference>
<keyword evidence="7 12" id="KW-0808">Transferase</keyword>
<evidence type="ECO:0000256" key="9">
    <source>
        <dbReference type="ARBA" id="ARBA00030757"/>
    </source>
</evidence>
<evidence type="ECO:0000256" key="3">
    <source>
        <dbReference type="ARBA" id="ARBA00011890"/>
    </source>
</evidence>
<evidence type="ECO:0000256" key="10">
    <source>
        <dbReference type="ARBA" id="ARBA00031323"/>
    </source>
</evidence>
<dbReference type="EC" id="2.1.1.77" evidence="3"/>
<keyword evidence="5" id="KW-0963">Cytoplasm</keyword>
<name>A0A329YF48_RHITR</name>
<dbReference type="CDD" id="cd02440">
    <property type="entry name" value="AdoMet_MTases"/>
    <property type="match status" value="1"/>
</dbReference>
<dbReference type="Proteomes" id="UP000251205">
    <property type="component" value="Unassembled WGS sequence"/>
</dbReference>
<evidence type="ECO:0000313" key="13">
    <source>
        <dbReference type="Proteomes" id="UP000251205"/>
    </source>
</evidence>
<organism evidence="12 13">
    <name type="scientific">Rhizobium tropici</name>
    <dbReference type="NCBI Taxonomy" id="398"/>
    <lineage>
        <taxon>Bacteria</taxon>
        <taxon>Pseudomonadati</taxon>
        <taxon>Pseudomonadota</taxon>
        <taxon>Alphaproteobacteria</taxon>
        <taxon>Hyphomicrobiales</taxon>
        <taxon>Rhizobiaceae</taxon>
        <taxon>Rhizobium/Agrobacterium group</taxon>
        <taxon>Rhizobium</taxon>
    </lineage>
</organism>
<dbReference type="GO" id="GO:0005737">
    <property type="term" value="C:cytoplasm"/>
    <property type="evidence" value="ECO:0007669"/>
    <property type="project" value="UniProtKB-SubCell"/>
</dbReference>
<dbReference type="EMBL" id="QMKK01000024">
    <property type="protein sequence ID" value="RAX42177.1"/>
    <property type="molecule type" value="Genomic_DNA"/>
</dbReference>
<dbReference type="PANTHER" id="PTHR11579">
    <property type="entry name" value="PROTEIN-L-ISOASPARTATE O-METHYLTRANSFERASE"/>
    <property type="match status" value="1"/>
</dbReference>
<dbReference type="OrthoDB" id="9807766at2"/>
<gene>
    <name evidence="12" type="ORF">DQ393_07785</name>
</gene>
<keyword evidence="6 12" id="KW-0489">Methyltransferase</keyword>
<dbReference type="Gene3D" id="3.40.50.150">
    <property type="entry name" value="Vaccinia Virus protein VP39"/>
    <property type="match status" value="1"/>
</dbReference>
<evidence type="ECO:0000256" key="4">
    <source>
        <dbReference type="ARBA" id="ARBA00013346"/>
    </source>
</evidence>
<dbReference type="InterPro" id="IPR029063">
    <property type="entry name" value="SAM-dependent_MTases_sf"/>
</dbReference>
<dbReference type="GO" id="GO:0032259">
    <property type="term" value="P:methylation"/>
    <property type="evidence" value="ECO:0007669"/>
    <property type="project" value="UniProtKB-KW"/>
</dbReference>
<evidence type="ECO:0000256" key="5">
    <source>
        <dbReference type="ARBA" id="ARBA00022490"/>
    </source>
</evidence>
<dbReference type="GO" id="GO:0004719">
    <property type="term" value="F:protein-L-isoaspartate (D-aspartate) O-methyltransferase activity"/>
    <property type="evidence" value="ECO:0007669"/>
    <property type="project" value="UniProtKB-EC"/>
</dbReference>
<comment type="similarity">
    <text evidence="2">Belongs to the methyltransferase superfamily. L-isoaspartyl/D-aspartyl protein methyltransferase family.</text>
</comment>
<dbReference type="SUPFAM" id="SSF53335">
    <property type="entry name" value="S-adenosyl-L-methionine-dependent methyltransferases"/>
    <property type="match status" value="1"/>
</dbReference>
<comment type="subcellular location">
    <subcellularLocation>
        <location evidence="1">Cytoplasm</location>
    </subcellularLocation>
</comment>
<protein>
    <recommendedName>
        <fullName evidence="4">Protein-L-isoaspartate O-methyltransferase</fullName>
        <ecNumber evidence="3">2.1.1.77</ecNumber>
    </recommendedName>
    <alternativeName>
        <fullName evidence="11">L-isoaspartyl protein carboxyl methyltransferase</fullName>
    </alternativeName>
    <alternativeName>
        <fullName evidence="9">Protein L-isoaspartyl methyltransferase</fullName>
    </alternativeName>
    <alternativeName>
        <fullName evidence="10">Protein-beta-aspartate methyltransferase</fullName>
    </alternativeName>
</protein>
<evidence type="ECO:0000256" key="1">
    <source>
        <dbReference type="ARBA" id="ARBA00004496"/>
    </source>
</evidence>
<dbReference type="Pfam" id="PF01135">
    <property type="entry name" value="PCMT"/>
    <property type="match status" value="1"/>
</dbReference>
<accession>A0A329YF48</accession>
<sequence length="294" mass="32325">MELVLPMTPDELKIVRRAYAKQIAAAVRIVDERIERAFAEVPREDFLGSGPWPIFRMRKAYVQTPTADPVYLYTDEIVGIVPERHINNGQPSLHAFLLSQAAPRAGEHIVHVGAGTGYYSAIMGNLVAASGKVTAIEFDPELATQAKANLTPCRNVSVVQGDGSSVAFDAADVIYVNAGATRPADIWLDRLNDGGRLILPLTTDLGFTSSNWNNMHLRGAVFLVTRRGGEFHAQWISPVAIFPCEGMRDAESEKALAVAFETGEHKRVTRLYRNDDLPTEQCWVRGSGWCLAYA</sequence>
<evidence type="ECO:0000256" key="2">
    <source>
        <dbReference type="ARBA" id="ARBA00005369"/>
    </source>
</evidence>
<dbReference type="PANTHER" id="PTHR11579:SF0">
    <property type="entry name" value="PROTEIN-L-ISOASPARTATE(D-ASPARTATE) O-METHYLTRANSFERASE"/>
    <property type="match status" value="1"/>
</dbReference>
<dbReference type="AlphaFoldDB" id="A0A329YF48"/>
<evidence type="ECO:0000256" key="8">
    <source>
        <dbReference type="ARBA" id="ARBA00022691"/>
    </source>
</evidence>
<proteinExistence type="inferred from homology"/>
<evidence type="ECO:0000256" key="11">
    <source>
        <dbReference type="ARBA" id="ARBA00031350"/>
    </source>
</evidence>
<keyword evidence="8" id="KW-0949">S-adenosyl-L-methionine</keyword>
<evidence type="ECO:0000256" key="7">
    <source>
        <dbReference type="ARBA" id="ARBA00022679"/>
    </source>
</evidence>
<comment type="caution">
    <text evidence="12">The sequence shown here is derived from an EMBL/GenBank/DDBJ whole genome shotgun (WGS) entry which is preliminary data.</text>
</comment>
<dbReference type="InterPro" id="IPR000682">
    <property type="entry name" value="PCMT"/>
</dbReference>